<evidence type="ECO:0000256" key="4">
    <source>
        <dbReference type="ARBA" id="ARBA00029440"/>
    </source>
</evidence>
<dbReference type="InterPro" id="IPR050812">
    <property type="entry name" value="Preph/Arog_dehydrog"/>
</dbReference>
<keyword evidence="3" id="KW-0028">Amino-acid biosynthesis</keyword>
<organism evidence="6 7">
    <name type="scientific">Rothia dentocariosa</name>
    <dbReference type="NCBI Taxonomy" id="2047"/>
    <lineage>
        <taxon>Bacteria</taxon>
        <taxon>Bacillati</taxon>
        <taxon>Actinomycetota</taxon>
        <taxon>Actinomycetes</taxon>
        <taxon>Micrococcales</taxon>
        <taxon>Micrococcaceae</taxon>
        <taxon>Rothia</taxon>
    </lineage>
</organism>
<dbReference type="GO" id="GO:0006571">
    <property type="term" value="P:tyrosine biosynthetic process"/>
    <property type="evidence" value="ECO:0007669"/>
    <property type="project" value="InterPro"/>
</dbReference>
<dbReference type="InterPro" id="IPR003099">
    <property type="entry name" value="Prephen_DH"/>
</dbReference>
<evidence type="ECO:0000313" key="7">
    <source>
        <dbReference type="Proteomes" id="UP000219947"/>
    </source>
</evidence>
<gene>
    <name evidence="6" type="ORF">CRM92_00085</name>
</gene>
<keyword evidence="7" id="KW-1185">Reference proteome</keyword>
<dbReference type="GO" id="GO:0004665">
    <property type="term" value="F:prephenate dehydrogenase (NADP+) activity"/>
    <property type="evidence" value="ECO:0007669"/>
    <property type="project" value="InterPro"/>
</dbReference>
<evidence type="ECO:0000313" key="6">
    <source>
        <dbReference type="EMBL" id="PEN16487.1"/>
    </source>
</evidence>
<evidence type="ECO:0000256" key="2">
    <source>
        <dbReference type="ARBA" id="ARBA00023002"/>
    </source>
</evidence>
<evidence type="ECO:0000259" key="5">
    <source>
        <dbReference type="PROSITE" id="PS51176"/>
    </source>
</evidence>
<dbReference type="PANTHER" id="PTHR21363:SF0">
    <property type="entry name" value="PREPHENATE DEHYDROGENASE [NADP(+)]"/>
    <property type="match status" value="1"/>
</dbReference>
<dbReference type="InterPro" id="IPR036291">
    <property type="entry name" value="NAD(P)-bd_dom_sf"/>
</dbReference>
<feature type="domain" description="Prephenate/arogenate dehydrogenase" evidence="5">
    <location>
        <begin position="12"/>
        <end position="306"/>
    </location>
</feature>
<dbReference type="InterPro" id="IPR008927">
    <property type="entry name" value="6-PGluconate_DH-like_C_sf"/>
</dbReference>
<comment type="caution">
    <text evidence="6">The sequence shown here is derived from an EMBL/GenBank/DDBJ whole genome shotgun (WGS) entry which is preliminary data.</text>
</comment>
<dbReference type="SUPFAM" id="SSF55021">
    <property type="entry name" value="ACT-like"/>
    <property type="match status" value="1"/>
</dbReference>
<dbReference type="PROSITE" id="PS51176">
    <property type="entry name" value="PDH_ADH"/>
    <property type="match status" value="1"/>
</dbReference>
<protein>
    <submittedName>
        <fullName evidence="6">Prephenate dehydrogenase</fullName>
    </submittedName>
</protein>
<comment type="pathway">
    <text evidence="4">Amino-acid biosynthesis.</text>
</comment>
<dbReference type="AlphaFoldDB" id="A0A2A8D6T0"/>
<dbReference type="SUPFAM" id="SSF51735">
    <property type="entry name" value="NAD(P)-binding Rossmann-fold domains"/>
    <property type="match status" value="1"/>
</dbReference>
<keyword evidence="2" id="KW-0560">Oxidoreductase</keyword>
<dbReference type="EMBL" id="PDEV01000001">
    <property type="protein sequence ID" value="PEN16487.1"/>
    <property type="molecule type" value="Genomic_DNA"/>
</dbReference>
<reference evidence="6" key="1">
    <citation type="submission" date="2017-10" db="EMBL/GenBank/DDBJ databases">
        <title>Kefir isolates.</title>
        <authorList>
            <person name="Kim Y."/>
            <person name="Blasche S."/>
        </authorList>
    </citation>
    <scope>NUCLEOTIDE SEQUENCE [LARGE SCALE GENOMIC DNA]</scope>
    <source>
        <strain evidence="6">OG2-2</strain>
    </source>
</reference>
<dbReference type="Pfam" id="PF20463">
    <property type="entry name" value="PDH_C"/>
    <property type="match status" value="1"/>
</dbReference>
<dbReference type="Gene3D" id="3.40.50.720">
    <property type="entry name" value="NAD(P)-binding Rossmann-like Domain"/>
    <property type="match status" value="1"/>
</dbReference>
<dbReference type="SUPFAM" id="SSF48179">
    <property type="entry name" value="6-phosphogluconate dehydrogenase C-terminal domain-like"/>
    <property type="match status" value="1"/>
</dbReference>
<name>A0A2A8D6T0_9MICC</name>
<evidence type="ECO:0000256" key="3">
    <source>
        <dbReference type="ARBA" id="ARBA00023141"/>
    </source>
</evidence>
<dbReference type="NCBIfam" id="NF005111">
    <property type="entry name" value="PRK06545.2-3"/>
    <property type="match status" value="1"/>
</dbReference>
<keyword evidence="3" id="KW-0057">Aromatic amino acid biosynthesis</keyword>
<dbReference type="NCBIfam" id="NF005112">
    <property type="entry name" value="PRK06545.2-4"/>
    <property type="match status" value="1"/>
</dbReference>
<dbReference type="InterPro" id="IPR045865">
    <property type="entry name" value="ACT-like_dom_sf"/>
</dbReference>
<dbReference type="PANTHER" id="PTHR21363">
    <property type="entry name" value="PREPHENATE DEHYDROGENASE"/>
    <property type="match status" value="1"/>
</dbReference>
<dbReference type="Proteomes" id="UP000219947">
    <property type="component" value="Unassembled WGS sequence"/>
</dbReference>
<dbReference type="InterPro" id="IPR046826">
    <property type="entry name" value="PDH_N"/>
</dbReference>
<dbReference type="InterPro" id="IPR046825">
    <property type="entry name" value="PDH_C"/>
</dbReference>
<dbReference type="Pfam" id="PF02153">
    <property type="entry name" value="PDH_N"/>
    <property type="match status" value="1"/>
</dbReference>
<dbReference type="Gene3D" id="1.10.3660.10">
    <property type="entry name" value="6-phosphogluconate dehydrogenase C-terminal like domain"/>
    <property type="match status" value="1"/>
</dbReference>
<comment type="similarity">
    <text evidence="1">Belongs to the prephenate/arogenate dehydrogenase family.</text>
</comment>
<dbReference type="GO" id="GO:0008977">
    <property type="term" value="F:prephenate dehydrogenase (NAD+) activity"/>
    <property type="evidence" value="ECO:0007669"/>
    <property type="project" value="InterPro"/>
</dbReference>
<dbReference type="GO" id="GO:0070403">
    <property type="term" value="F:NAD+ binding"/>
    <property type="evidence" value="ECO:0007669"/>
    <property type="project" value="InterPro"/>
</dbReference>
<evidence type="ECO:0000256" key="1">
    <source>
        <dbReference type="ARBA" id="ARBA00007964"/>
    </source>
</evidence>
<accession>A0A2A8D6T0</accession>
<sequence length="378" mass="39842">MTETTMTPMLEGPVLVVGAGLLGASIGLGLRAAGLEVYLQDISPTVEAVAEDIGAGTRLDTLEPDERESFTPQLVVVASPPDIAGKLCIQALREYAPSPGYAGATVTDIASVKVQPLEQVLASDADASRYVGSHPMAGREKTGPVAARGELFQARPWIICEHDDARIECVRLVRALAVELGSFVTTLSAEEHDETVALISHLPQAMSSLLATRLQETPLYALGLAGQGLRDTVRIAASDPALWVQIFAANAAPIVKSLYGVREDLNRLIETLEDPLASGARLDLAQLMSEGNAGVARIPGKHGGVPTAFATLAVLVDDEPGTLARMLADIGDLGINLEDLRLEHSTGAPVGMAEVSVNPAKHDYLVDGLTERGWKVVK</sequence>
<proteinExistence type="inferred from homology"/>
<dbReference type="RefSeq" id="WP_048777726.1">
    <property type="nucleotide sequence ID" value="NZ_CAURLQ010000003.1"/>
</dbReference>